<dbReference type="Pfam" id="PF01872">
    <property type="entry name" value="RibD_C"/>
    <property type="match status" value="1"/>
</dbReference>
<dbReference type="InterPro" id="IPR050765">
    <property type="entry name" value="Riboflavin_Biosynth_HTPR"/>
</dbReference>
<sequence>MRKIVFYGAVSLDGYLADPADGLEWLFQTDLKGQSTYEAFEVKVDTFVMGRKTYQETQKHLKNAELYPGKDKIVFSHQVLSDAADTTFVSGDPIKIFHELQRTNGGLIWIIGGGSIVKPLLEQEMLDEIWLQIAPVLLGAGKRLFEPGDYAQRFALLGTQTMGELTELHLKKK</sequence>
<dbReference type="RefSeq" id="WP_166009479.1">
    <property type="nucleotide sequence ID" value="NZ_CP049888.1"/>
</dbReference>
<evidence type="ECO:0000259" key="1">
    <source>
        <dbReference type="Pfam" id="PF01872"/>
    </source>
</evidence>
<reference evidence="2 3" key="1">
    <citation type="submission" date="2020-03" db="EMBL/GenBank/DDBJ databases">
        <title>Weissella sp. nov., isolated from Cybister lewisianus.</title>
        <authorList>
            <person name="Hyun D.-W."/>
            <person name="Bae J.-W."/>
        </authorList>
    </citation>
    <scope>NUCLEOTIDE SEQUENCE [LARGE SCALE GENOMIC DNA]</scope>
    <source>
        <strain evidence="2 3">HDW19</strain>
    </source>
</reference>
<dbReference type="SUPFAM" id="SSF53597">
    <property type="entry name" value="Dihydrofolate reductase-like"/>
    <property type="match status" value="1"/>
</dbReference>
<dbReference type="AlphaFoldDB" id="A0A6G8AYM1"/>
<accession>A0A6G8AYM1</accession>
<keyword evidence="3" id="KW-1185">Reference proteome</keyword>
<dbReference type="KEGG" id="wco:G7084_01730"/>
<organism evidence="2 3">
    <name type="scientific">Weissella coleopterorum</name>
    <dbReference type="NCBI Taxonomy" id="2714949"/>
    <lineage>
        <taxon>Bacteria</taxon>
        <taxon>Bacillati</taxon>
        <taxon>Bacillota</taxon>
        <taxon>Bacilli</taxon>
        <taxon>Lactobacillales</taxon>
        <taxon>Lactobacillaceae</taxon>
        <taxon>Weissella</taxon>
    </lineage>
</organism>
<gene>
    <name evidence="2" type="ORF">G7084_01730</name>
</gene>
<dbReference type="InterPro" id="IPR002734">
    <property type="entry name" value="RibDG_C"/>
</dbReference>
<protein>
    <submittedName>
        <fullName evidence="2">Dihydrofolate reductase</fullName>
    </submittedName>
</protein>
<dbReference type="GO" id="GO:0009231">
    <property type="term" value="P:riboflavin biosynthetic process"/>
    <property type="evidence" value="ECO:0007669"/>
    <property type="project" value="InterPro"/>
</dbReference>
<dbReference type="Gene3D" id="3.40.430.10">
    <property type="entry name" value="Dihydrofolate Reductase, subunit A"/>
    <property type="match status" value="1"/>
</dbReference>
<dbReference type="EMBL" id="CP049888">
    <property type="protein sequence ID" value="QIL50154.1"/>
    <property type="molecule type" value="Genomic_DNA"/>
</dbReference>
<dbReference type="Proteomes" id="UP000500741">
    <property type="component" value="Chromosome"/>
</dbReference>
<dbReference type="GO" id="GO:0008703">
    <property type="term" value="F:5-amino-6-(5-phosphoribosylamino)uracil reductase activity"/>
    <property type="evidence" value="ECO:0007669"/>
    <property type="project" value="InterPro"/>
</dbReference>
<dbReference type="PANTHER" id="PTHR38011">
    <property type="entry name" value="DIHYDROFOLATE REDUCTASE FAMILY PROTEIN (AFU_ORTHOLOGUE AFUA_8G06820)"/>
    <property type="match status" value="1"/>
</dbReference>
<proteinExistence type="predicted"/>
<dbReference type="PANTHER" id="PTHR38011:SF11">
    <property type="entry name" value="2,5-DIAMINO-6-RIBOSYLAMINO-4(3H)-PYRIMIDINONE 5'-PHOSPHATE REDUCTASE"/>
    <property type="match status" value="1"/>
</dbReference>
<dbReference type="InterPro" id="IPR024072">
    <property type="entry name" value="DHFR-like_dom_sf"/>
</dbReference>
<evidence type="ECO:0000313" key="3">
    <source>
        <dbReference type="Proteomes" id="UP000500741"/>
    </source>
</evidence>
<feature type="domain" description="Bacterial bifunctional deaminase-reductase C-terminal" evidence="1">
    <location>
        <begin position="3"/>
        <end position="164"/>
    </location>
</feature>
<evidence type="ECO:0000313" key="2">
    <source>
        <dbReference type="EMBL" id="QIL50154.1"/>
    </source>
</evidence>
<name>A0A6G8AYM1_9LACO</name>